<evidence type="ECO:0000259" key="3">
    <source>
        <dbReference type="Pfam" id="PF04321"/>
    </source>
</evidence>
<dbReference type="Gene3D" id="3.40.50.720">
    <property type="entry name" value="NAD(P)-binding Rossmann-like Domain"/>
    <property type="match status" value="1"/>
</dbReference>
<dbReference type="PANTHER" id="PTHR10491">
    <property type="entry name" value="DTDP-4-DEHYDRORHAMNOSE REDUCTASE"/>
    <property type="match status" value="1"/>
</dbReference>
<comment type="function">
    <text evidence="2">Catalyzes the reduction of dTDP-6-deoxy-L-lyxo-4-hexulose to yield dTDP-L-rhamnose.</text>
</comment>
<evidence type="ECO:0000313" key="5">
    <source>
        <dbReference type="Proteomes" id="UP000635902"/>
    </source>
</evidence>
<evidence type="ECO:0000256" key="1">
    <source>
        <dbReference type="ARBA" id="ARBA00010944"/>
    </source>
</evidence>
<dbReference type="InterPro" id="IPR029903">
    <property type="entry name" value="RmlD-like-bd"/>
</dbReference>
<evidence type="ECO:0000313" key="4">
    <source>
        <dbReference type="EMBL" id="MBF4553020.1"/>
    </source>
</evidence>
<dbReference type="CDD" id="cd05254">
    <property type="entry name" value="dTDP_HR_like_SDR_e"/>
    <property type="match status" value="1"/>
</dbReference>
<organism evidence="4 5">
    <name type="scientific">Corynebacterium suicordis DSM 45110</name>
    <dbReference type="NCBI Taxonomy" id="1121369"/>
    <lineage>
        <taxon>Bacteria</taxon>
        <taxon>Bacillati</taxon>
        <taxon>Actinomycetota</taxon>
        <taxon>Actinomycetes</taxon>
        <taxon>Mycobacteriales</taxon>
        <taxon>Corynebacteriaceae</taxon>
        <taxon>Corynebacterium</taxon>
    </lineage>
</organism>
<comment type="caution">
    <text evidence="4">The sequence shown here is derived from an EMBL/GenBank/DDBJ whole genome shotgun (WGS) entry which is preliminary data.</text>
</comment>
<reference evidence="4 5" key="1">
    <citation type="submission" date="2020-10" db="EMBL/GenBank/DDBJ databases">
        <title>Novel species in genus Corynebacterium.</title>
        <authorList>
            <person name="Zhang G."/>
        </authorList>
    </citation>
    <scope>NUCLEOTIDE SEQUENCE [LARGE SCALE GENOMIC DNA]</scope>
    <source>
        <strain evidence="4 5">DSM 45110</strain>
    </source>
</reference>
<dbReference type="PANTHER" id="PTHR10491:SF4">
    <property type="entry name" value="METHIONINE ADENOSYLTRANSFERASE 2 SUBUNIT BETA"/>
    <property type="match status" value="1"/>
</dbReference>
<dbReference type="SUPFAM" id="SSF51735">
    <property type="entry name" value="NAD(P)-binding Rossmann-fold domains"/>
    <property type="match status" value="1"/>
</dbReference>
<gene>
    <name evidence="4" type="ORF">IRY30_02840</name>
</gene>
<accession>A0ABR9ZI23</accession>
<name>A0ABR9ZI23_9CORY</name>
<protein>
    <recommendedName>
        <fullName evidence="2">dTDP-4-dehydrorhamnose reductase</fullName>
        <ecNumber evidence="2">1.1.1.133</ecNumber>
    </recommendedName>
</protein>
<dbReference type="EC" id="1.1.1.133" evidence="2"/>
<keyword evidence="2" id="KW-0560">Oxidoreductase</keyword>
<keyword evidence="5" id="KW-1185">Reference proteome</keyword>
<comment type="similarity">
    <text evidence="1 2">Belongs to the dTDP-4-dehydrorhamnose reductase family.</text>
</comment>
<dbReference type="InterPro" id="IPR036291">
    <property type="entry name" value="NAD(P)-bd_dom_sf"/>
</dbReference>
<sequence length="294" mass="31183">MQIYFTGAGGQVGRALAALDPQAVGWSRENLNLAGGQVDIRPLFSTPPPPNSLILNLAAFTAVDAAEEDSQATEVRKVNELAPGLIAQQAQELGIPMIQVSTDYVFGGRRKIGECNAPTDPTGPCNEYGRSKLAGEQAALAHGAHVVRTSWVYTGPRNAGKDFVRTMYELAERGVDPAVVDDQWGRPTYAAHLAAGLIELAQALVGEHPRVAAAEIAPIMHCAGSGEAITWKELARATFAAGGHDPQRVRGIPTSEYPTAATRPLNSTLCIDEWQASGLTPLPAWQDGLAQAMQ</sequence>
<dbReference type="Gene3D" id="3.90.25.10">
    <property type="entry name" value="UDP-galactose 4-epimerase, domain 1"/>
    <property type="match status" value="1"/>
</dbReference>
<keyword evidence="2" id="KW-0521">NADP</keyword>
<proteinExistence type="inferred from homology"/>
<dbReference type="Pfam" id="PF04321">
    <property type="entry name" value="RmlD_sub_bind"/>
    <property type="match status" value="1"/>
</dbReference>
<dbReference type="InterPro" id="IPR005913">
    <property type="entry name" value="dTDP_dehydrorham_reduct"/>
</dbReference>
<evidence type="ECO:0000256" key="2">
    <source>
        <dbReference type="RuleBase" id="RU364082"/>
    </source>
</evidence>
<feature type="domain" description="RmlD-like substrate binding" evidence="3">
    <location>
        <begin position="1"/>
        <end position="293"/>
    </location>
</feature>
<dbReference type="EMBL" id="JADKMY010000001">
    <property type="protein sequence ID" value="MBF4553020.1"/>
    <property type="molecule type" value="Genomic_DNA"/>
</dbReference>
<comment type="pathway">
    <text evidence="2">Carbohydrate biosynthesis; dTDP-L-rhamnose biosynthesis.</text>
</comment>
<dbReference type="Proteomes" id="UP000635902">
    <property type="component" value="Unassembled WGS sequence"/>
</dbReference>
<dbReference type="RefSeq" id="WP_194555877.1">
    <property type="nucleotide sequence ID" value="NZ_JADKMY010000001.1"/>
</dbReference>